<evidence type="ECO:0000313" key="6">
    <source>
        <dbReference type="Proteomes" id="UP000271162"/>
    </source>
</evidence>
<evidence type="ECO:0000313" key="5">
    <source>
        <dbReference type="EMBL" id="VDL77712.1"/>
    </source>
</evidence>
<dbReference type="WBParaSite" id="NBR_0001412201-mRNA-1">
    <property type="protein sequence ID" value="NBR_0001412201-mRNA-1"/>
    <property type="gene ID" value="NBR_0001412201"/>
</dbReference>
<dbReference type="PANTHER" id="PTHR45738:SF5">
    <property type="entry name" value="POLYPHOSPHOINOSITIDE PHOSPHATASE"/>
    <property type="match status" value="1"/>
</dbReference>
<evidence type="ECO:0000256" key="3">
    <source>
        <dbReference type="ARBA" id="ARBA00023136"/>
    </source>
</evidence>
<dbReference type="AlphaFoldDB" id="A0A0N4YC69"/>
<dbReference type="PANTHER" id="PTHR45738">
    <property type="entry name" value="POLYPHOSPHOINOSITIDE PHOSPHATASE"/>
    <property type="match status" value="1"/>
</dbReference>
<dbReference type="Pfam" id="PF02383">
    <property type="entry name" value="Syja_N"/>
    <property type="match status" value="1"/>
</dbReference>
<name>A0A0N4YC69_NIPBR</name>
<dbReference type="GO" id="GO:0043813">
    <property type="term" value="F:phosphatidylinositol-3,5-bisphosphate 5-phosphatase activity"/>
    <property type="evidence" value="ECO:0007669"/>
    <property type="project" value="InterPro"/>
</dbReference>
<proteinExistence type="predicted"/>
<comment type="subcellular location">
    <subcellularLocation>
        <location evidence="1">Endomembrane system</location>
    </subcellularLocation>
</comment>
<gene>
    <name evidence="5" type="ORF">NBR_LOCUS14123</name>
</gene>
<dbReference type="STRING" id="27835.A0A0N4YC69"/>
<organism evidence="7">
    <name type="scientific">Nippostrongylus brasiliensis</name>
    <name type="common">Rat hookworm</name>
    <dbReference type="NCBI Taxonomy" id="27835"/>
    <lineage>
        <taxon>Eukaryota</taxon>
        <taxon>Metazoa</taxon>
        <taxon>Ecdysozoa</taxon>
        <taxon>Nematoda</taxon>
        <taxon>Chromadorea</taxon>
        <taxon>Rhabditida</taxon>
        <taxon>Rhabditina</taxon>
        <taxon>Rhabditomorpha</taxon>
        <taxon>Strongyloidea</taxon>
        <taxon>Heligmosomidae</taxon>
        <taxon>Nippostrongylus</taxon>
    </lineage>
</organism>
<feature type="domain" description="SAC" evidence="4">
    <location>
        <begin position="22"/>
        <end position="175"/>
    </location>
</feature>
<dbReference type="Proteomes" id="UP000271162">
    <property type="component" value="Unassembled WGS sequence"/>
</dbReference>
<evidence type="ECO:0000256" key="1">
    <source>
        <dbReference type="ARBA" id="ARBA00004308"/>
    </source>
</evidence>
<dbReference type="InterPro" id="IPR002013">
    <property type="entry name" value="SAC_dom"/>
</dbReference>
<dbReference type="GO" id="GO:0012505">
    <property type="term" value="C:endomembrane system"/>
    <property type="evidence" value="ECO:0007669"/>
    <property type="project" value="UniProtKB-SubCell"/>
</dbReference>
<dbReference type="GO" id="GO:0046856">
    <property type="term" value="P:phosphatidylinositol dephosphorylation"/>
    <property type="evidence" value="ECO:0007669"/>
    <property type="project" value="InterPro"/>
</dbReference>
<protein>
    <submittedName>
        <fullName evidence="7">Polyphosphoinositide phosphatase (inferred by orthology to a human protein)</fullName>
    </submittedName>
</protein>
<dbReference type="PROSITE" id="PS50275">
    <property type="entry name" value="SAC"/>
    <property type="match status" value="1"/>
</dbReference>
<accession>A0A0N4YC69</accession>
<reference evidence="7" key="1">
    <citation type="submission" date="2017-02" db="UniProtKB">
        <authorList>
            <consortium name="WormBaseParasite"/>
        </authorList>
    </citation>
    <scope>IDENTIFICATION</scope>
</reference>
<keyword evidence="2" id="KW-0378">Hydrolase</keyword>
<sequence>MISLAMGGLSISAEEQRYVRLFQTVDLSTDFYFSYTYDLSRSLQENALSSDWDRDGERPMDSDRKFVWNSFLLEPLRNNLVSEQWLLEIVHGYVGQQLINLPFTKLSLTLIGRRSAEYAGTKLLKRGANQKGNVANDVETEQVLWDVSSSPNFSRGRFSSFVQRSGSVPLRWSQDPATRGVVGKPLILIDLTLKPLPLIFAYAIKLGTLENIAAAEDEWVLRSFMNTSKKRQLLSNKEDEDQSIME</sequence>
<evidence type="ECO:0000256" key="2">
    <source>
        <dbReference type="ARBA" id="ARBA00022801"/>
    </source>
</evidence>
<dbReference type="EMBL" id="UYSL01021250">
    <property type="protein sequence ID" value="VDL77712.1"/>
    <property type="molecule type" value="Genomic_DNA"/>
</dbReference>
<dbReference type="InterPro" id="IPR043573">
    <property type="entry name" value="Fig4-like"/>
</dbReference>
<keyword evidence="6" id="KW-1185">Reference proteome</keyword>
<keyword evidence="3" id="KW-0472">Membrane</keyword>
<evidence type="ECO:0000259" key="4">
    <source>
        <dbReference type="PROSITE" id="PS50275"/>
    </source>
</evidence>
<evidence type="ECO:0000313" key="7">
    <source>
        <dbReference type="WBParaSite" id="NBR_0001412201-mRNA-1"/>
    </source>
</evidence>
<reference evidence="5 6" key="2">
    <citation type="submission" date="2018-11" db="EMBL/GenBank/DDBJ databases">
        <authorList>
            <consortium name="Pathogen Informatics"/>
        </authorList>
    </citation>
    <scope>NUCLEOTIDE SEQUENCE [LARGE SCALE GENOMIC DNA]</scope>
</reference>